<reference evidence="2" key="1">
    <citation type="journal article" date="2017" name="Plant J.">
        <title>The pomegranate (Punica granatum L.) genome and the genomics of punicalagin biosynthesis.</title>
        <authorList>
            <person name="Qin G."/>
            <person name="Xu C."/>
            <person name="Ming R."/>
            <person name="Tang H."/>
            <person name="Guyot R."/>
            <person name="Kramer E.M."/>
            <person name="Hu Y."/>
            <person name="Yi X."/>
            <person name="Qi Y."/>
            <person name="Xu X."/>
            <person name="Gao Z."/>
            <person name="Pan H."/>
            <person name="Jian J."/>
            <person name="Tian Y."/>
            <person name="Yue Z."/>
            <person name="Xu Y."/>
        </authorList>
    </citation>
    <scope>NUCLEOTIDE SEQUENCE [LARGE SCALE GENOMIC DNA]</scope>
    <source>
        <strain evidence="2">cv. Dabenzi</strain>
    </source>
</reference>
<dbReference type="Proteomes" id="UP000197138">
    <property type="component" value="Unassembled WGS sequence"/>
</dbReference>
<organism evidence="1 2">
    <name type="scientific">Punica granatum</name>
    <name type="common">Pomegranate</name>
    <dbReference type="NCBI Taxonomy" id="22663"/>
    <lineage>
        <taxon>Eukaryota</taxon>
        <taxon>Viridiplantae</taxon>
        <taxon>Streptophyta</taxon>
        <taxon>Embryophyta</taxon>
        <taxon>Tracheophyta</taxon>
        <taxon>Spermatophyta</taxon>
        <taxon>Magnoliopsida</taxon>
        <taxon>eudicotyledons</taxon>
        <taxon>Gunneridae</taxon>
        <taxon>Pentapetalae</taxon>
        <taxon>rosids</taxon>
        <taxon>malvids</taxon>
        <taxon>Myrtales</taxon>
        <taxon>Lythraceae</taxon>
        <taxon>Punica</taxon>
    </lineage>
</organism>
<evidence type="ECO:0000313" key="2">
    <source>
        <dbReference type="Proteomes" id="UP000197138"/>
    </source>
</evidence>
<sequence length="81" mass="8914">MHPQKMLATMEVGSGPQIDCPRPRIDWVLELEIPVIQGLGHIGDPDHPQDFRYPLWVSITSRVGLGSPTGGSSPFSPFSEF</sequence>
<accession>A0A218WBV3</accession>
<protein>
    <submittedName>
        <fullName evidence="1">Uncharacterized protein</fullName>
    </submittedName>
</protein>
<dbReference type="EMBL" id="MTKT01004810">
    <property type="protein sequence ID" value="OWM70275.1"/>
    <property type="molecule type" value="Genomic_DNA"/>
</dbReference>
<dbReference type="AlphaFoldDB" id="A0A218WBV3"/>
<evidence type="ECO:0000313" key="1">
    <source>
        <dbReference type="EMBL" id="OWM70275.1"/>
    </source>
</evidence>
<proteinExistence type="predicted"/>
<name>A0A218WBV3_PUNGR</name>
<comment type="caution">
    <text evidence="1">The sequence shown here is derived from an EMBL/GenBank/DDBJ whole genome shotgun (WGS) entry which is preliminary data.</text>
</comment>
<gene>
    <name evidence="1" type="ORF">CDL15_Pgr026125</name>
</gene>